<sequence>MAAFDIKTLPNSLNGQVALVTGASRGIGRAIAIKLAELGANVVVNYNGSAAAAAEVVAAIKALGNGAQAVAIQADVSSVADADRLVAETVKAFGRLDVLVNNAGVFRGGLTDQLPLDDYHKLVGINIHGVYYTTRAAIPAIADGGAIINISSGASKIAIPGFPNAAYMATKGFVDSFTRGVAAELSPRKIRVNTVSPGATMSDMMAATSEQVMEQIVQMSFFKRLGTPEDIAEAVAFLAVPRSGAWFTGQNLHSSGGVTFAL</sequence>
<feature type="domain" description="Ketoreductase" evidence="3">
    <location>
        <begin position="16"/>
        <end position="204"/>
    </location>
</feature>
<dbReference type="Pfam" id="PF13561">
    <property type="entry name" value="adh_short_C2"/>
    <property type="match status" value="1"/>
</dbReference>
<gene>
    <name evidence="4" type="ORF">HK105_200433</name>
</gene>
<protein>
    <recommendedName>
        <fullName evidence="3">Ketoreductase domain-containing protein</fullName>
    </recommendedName>
</protein>
<dbReference type="PANTHER" id="PTHR43639:SF1">
    <property type="entry name" value="SHORT-CHAIN DEHYDROGENASE_REDUCTASE FAMILY PROTEIN"/>
    <property type="match status" value="1"/>
</dbReference>
<dbReference type="SUPFAM" id="SSF51735">
    <property type="entry name" value="NAD(P)-binding Rossmann-fold domains"/>
    <property type="match status" value="1"/>
</dbReference>
<dbReference type="Gene3D" id="3.40.50.720">
    <property type="entry name" value="NAD(P)-binding Rossmann-like Domain"/>
    <property type="match status" value="1"/>
</dbReference>
<dbReference type="PANTHER" id="PTHR43639">
    <property type="entry name" value="OXIDOREDUCTASE, SHORT-CHAIN DEHYDROGENASE/REDUCTASE FAMILY (AFU_ORTHOLOGUE AFUA_5G02870)"/>
    <property type="match status" value="1"/>
</dbReference>
<organism evidence="4 5">
    <name type="scientific">Polyrhizophydium stewartii</name>
    <dbReference type="NCBI Taxonomy" id="2732419"/>
    <lineage>
        <taxon>Eukaryota</taxon>
        <taxon>Fungi</taxon>
        <taxon>Fungi incertae sedis</taxon>
        <taxon>Chytridiomycota</taxon>
        <taxon>Chytridiomycota incertae sedis</taxon>
        <taxon>Chytridiomycetes</taxon>
        <taxon>Rhizophydiales</taxon>
        <taxon>Rhizophydiales incertae sedis</taxon>
        <taxon>Polyrhizophydium</taxon>
    </lineage>
</organism>
<dbReference type="Proteomes" id="UP001527925">
    <property type="component" value="Unassembled WGS sequence"/>
</dbReference>
<dbReference type="InterPro" id="IPR057326">
    <property type="entry name" value="KR_dom"/>
</dbReference>
<evidence type="ECO:0000259" key="3">
    <source>
        <dbReference type="SMART" id="SM00822"/>
    </source>
</evidence>
<evidence type="ECO:0000313" key="4">
    <source>
        <dbReference type="EMBL" id="KAL2920360.1"/>
    </source>
</evidence>
<comment type="similarity">
    <text evidence="1">Belongs to the short-chain dehydrogenases/reductases (SDR) family.</text>
</comment>
<evidence type="ECO:0000313" key="5">
    <source>
        <dbReference type="Proteomes" id="UP001527925"/>
    </source>
</evidence>
<dbReference type="EMBL" id="JADGIZ020000001">
    <property type="protein sequence ID" value="KAL2920360.1"/>
    <property type="molecule type" value="Genomic_DNA"/>
</dbReference>
<reference evidence="4 5" key="1">
    <citation type="submission" date="2023-09" db="EMBL/GenBank/DDBJ databases">
        <title>Pangenome analysis of Batrachochytrium dendrobatidis and related Chytrids.</title>
        <authorList>
            <person name="Yacoub M.N."/>
            <person name="Stajich J.E."/>
            <person name="James T.Y."/>
        </authorList>
    </citation>
    <scope>NUCLEOTIDE SEQUENCE [LARGE SCALE GENOMIC DNA]</scope>
    <source>
        <strain evidence="4 5">JEL0888</strain>
    </source>
</reference>
<evidence type="ECO:0000256" key="2">
    <source>
        <dbReference type="ARBA" id="ARBA00023002"/>
    </source>
</evidence>
<dbReference type="InterPro" id="IPR036291">
    <property type="entry name" value="NAD(P)-bd_dom_sf"/>
</dbReference>
<dbReference type="InterPro" id="IPR002347">
    <property type="entry name" value="SDR_fam"/>
</dbReference>
<dbReference type="CDD" id="cd05233">
    <property type="entry name" value="SDR_c"/>
    <property type="match status" value="1"/>
</dbReference>
<dbReference type="PRINTS" id="PR00080">
    <property type="entry name" value="SDRFAMILY"/>
</dbReference>
<comment type="caution">
    <text evidence="4">The sequence shown here is derived from an EMBL/GenBank/DDBJ whole genome shotgun (WGS) entry which is preliminary data.</text>
</comment>
<proteinExistence type="inferred from homology"/>
<evidence type="ECO:0000256" key="1">
    <source>
        <dbReference type="ARBA" id="ARBA00006484"/>
    </source>
</evidence>
<dbReference type="PRINTS" id="PR00081">
    <property type="entry name" value="GDHRDH"/>
</dbReference>
<name>A0ABR4NLE9_9FUNG</name>
<keyword evidence="5" id="KW-1185">Reference proteome</keyword>
<dbReference type="SMART" id="SM00822">
    <property type="entry name" value="PKS_KR"/>
    <property type="match status" value="1"/>
</dbReference>
<accession>A0ABR4NLE9</accession>
<keyword evidence="2" id="KW-0560">Oxidoreductase</keyword>